<feature type="compositionally biased region" description="Low complexity" evidence="1">
    <location>
        <begin position="1092"/>
        <end position="1104"/>
    </location>
</feature>
<proteinExistence type="predicted"/>
<feature type="region of interest" description="Disordered" evidence="1">
    <location>
        <begin position="871"/>
        <end position="1279"/>
    </location>
</feature>
<dbReference type="EMBL" id="JAIWOZ010000006">
    <property type="protein sequence ID" value="KAH6603774.1"/>
    <property type="molecule type" value="Genomic_DNA"/>
</dbReference>
<feature type="compositionally biased region" description="Basic and acidic residues" evidence="1">
    <location>
        <begin position="965"/>
        <end position="977"/>
    </location>
</feature>
<feature type="compositionally biased region" description="Basic residues" evidence="1">
    <location>
        <begin position="1269"/>
        <end position="1279"/>
    </location>
</feature>
<feature type="compositionally biased region" description="Low complexity" evidence="1">
    <location>
        <begin position="1068"/>
        <end position="1085"/>
    </location>
</feature>
<feature type="compositionally biased region" description="Polar residues" evidence="1">
    <location>
        <begin position="1125"/>
        <end position="1142"/>
    </location>
</feature>
<name>A0A9P8TU60_9HYPO</name>
<reference evidence="2" key="1">
    <citation type="submission" date="2021-08" db="EMBL/GenBank/DDBJ databases">
        <title>Chromosome-Level Trichoderma cornu-damae using Hi-C Data.</title>
        <authorList>
            <person name="Kim C.S."/>
        </authorList>
    </citation>
    <scope>NUCLEOTIDE SEQUENCE</scope>
    <source>
        <strain evidence="2">KA19-0412C</strain>
    </source>
</reference>
<feature type="compositionally biased region" description="Polar residues" evidence="1">
    <location>
        <begin position="499"/>
        <end position="514"/>
    </location>
</feature>
<feature type="compositionally biased region" description="Basic residues" evidence="1">
    <location>
        <begin position="1037"/>
        <end position="1051"/>
    </location>
</feature>
<feature type="compositionally biased region" description="Basic and acidic residues" evidence="1">
    <location>
        <begin position="1011"/>
        <end position="1020"/>
    </location>
</feature>
<feature type="compositionally biased region" description="Polar residues" evidence="1">
    <location>
        <begin position="279"/>
        <end position="288"/>
    </location>
</feature>
<evidence type="ECO:0000313" key="3">
    <source>
        <dbReference type="Proteomes" id="UP000827724"/>
    </source>
</evidence>
<feature type="region of interest" description="Disordered" evidence="1">
    <location>
        <begin position="775"/>
        <end position="808"/>
    </location>
</feature>
<feature type="compositionally biased region" description="Basic and acidic residues" evidence="1">
    <location>
        <begin position="581"/>
        <end position="590"/>
    </location>
</feature>
<feature type="compositionally biased region" description="Polar residues" evidence="1">
    <location>
        <begin position="835"/>
        <end position="847"/>
    </location>
</feature>
<feature type="compositionally biased region" description="Low complexity" evidence="1">
    <location>
        <begin position="928"/>
        <end position="945"/>
    </location>
</feature>
<evidence type="ECO:0000256" key="1">
    <source>
        <dbReference type="SAM" id="MobiDB-lite"/>
    </source>
</evidence>
<feature type="compositionally biased region" description="Polar residues" evidence="1">
    <location>
        <begin position="536"/>
        <end position="550"/>
    </location>
</feature>
<feature type="compositionally biased region" description="Low complexity" evidence="1">
    <location>
        <begin position="903"/>
        <end position="921"/>
    </location>
</feature>
<gene>
    <name evidence="2" type="ORF">Trco_007220</name>
</gene>
<sequence length="1279" mass="136439">MARGSNPLPASFVTFFPAADEAKTESPEISWAGKLVAQRPAITLRAWCRVPVAAGSSALRKGTTIMKRVGRSANSSAARPQPKMAAVDVAPESLEETREASRRRLNFFVPPAADAWLELVGGPLSRAEVVNTIIRAKVDVANCYLHEEYTDLSDQRGLARQSTYSKMIVPLKRRFNDHSSIDFEYASGGNGAAIYSALDPIISKALYTGVTEIDVNMASITESAVHLQSMRRNPRILLAASGMPDLSDIADVTEPPSALTLEPNESMADAKSPTKRDSTQSPSPSKSNKSFRKRLSDTIVRLLPATTSRAEPSPTKPSTPPTLNRDSLDAREKKSPIIAKSSKSPKSPKSPNAARSPLSANSTPGLVRWSGKPSKDSPFARWRPKRQSEPAPRSLAASSPLRSGFSSTVDDATVGQSPFAPESPAHQSRPLAPTPSKWNGLRPSTPGQKPSFTAATPGDDKSSLGLVKSLPEWMQQHHQSPATLEKCDPSNIDFGPASPSFTNSVPWMNSPVDSTESERTKIVRRRKSEPLFRNMLRTQTSRRTSLSPQKSIRVAGTGGAMPAIEETASPIGEGEEEEEDVSRSTEHPNDFEIFNSPATRVDAPNDVDEQAGAMEQSTSSQFKKKLQASSKSSPTPLRRSSTGSKAGRDGVSNVDMHRDLDIFGASKATAPASPAVEQLARMAENGCGGHANVVVAKKNGRLVVRFKLPVSYASMFPESQGADESRFSSSPSAISSSPRIRLAAAASLDEDAGESSILENEESYLRTSDETLVVSDFGSSPTKRSAPSPSYQGIAGSSRASASRNTNNIDLSFPDINYARGGETTILDHVGSSPVKASTSAANSDGSPLSDIGHTPSLNKSAEFSIDNAAAAATNEEQEEVTPALGQPPKADTASPARSASQGSPTTAAGAPAASPTLSLSFTPVNQASAGKSSASSPTRSSKLAFDASPEVGKLYAIPSISHNDTPERDFLREFIRRSKPRRTSTTETGSPIAPQQRRPLGARSPNMETQQKEKRKLDSSEDDENESATKTEPAAKRVRRIPRATPRKPVVRGDHSDDEDPLAMDVAAAAANAGDNADELANAAEQEDTPAAARRSSRLRSTAPKSSIPAPAKVGRGRPAAGSTLGSVRTGQQDLVHQTRVNTRRNKGNAEYPAQVLARHSEEEEADGEMLDQHQEEAETSKGSHGKTVVWKEPLADYQQQEEKKPKRGRPAAAARKAKEEKARAKPAGANRITKPAPKVSASTQKQRSTRLAAGLGMAGNGTPAAKRVTRASTRTRK</sequence>
<keyword evidence="3" id="KW-1185">Reference proteome</keyword>
<dbReference type="Proteomes" id="UP000827724">
    <property type="component" value="Unassembled WGS sequence"/>
</dbReference>
<feature type="compositionally biased region" description="Polar residues" evidence="1">
    <location>
        <begin position="445"/>
        <end position="454"/>
    </location>
</feature>
<protein>
    <submittedName>
        <fullName evidence="2">Uncharacterized protein</fullName>
    </submittedName>
</protein>
<accession>A0A9P8TU60</accession>
<dbReference type="OrthoDB" id="4207369at2759"/>
<feature type="region of interest" description="Disordered" evidence="1">
    <location>
        <begin position="248"/>
        <end position="653"/>
    </location>
</feature>
<feature type="compositionally biased region" description="Polar residues" evidence="1">
    <location>
        <begin position="396"/>
        <end position="416"/>
    </location>
</feature>
<feature type="compositionally biased region" description="Polar residues" evidence="1">
    <location>
        <begin position="777"/>
        <end position="791"/>
    </location>
</feature>
<feature type="compositionally biased region" description="Basic and acidic residues" evidence="1">
    <location>
        <begin position="326"/>
        <end position="335"/>
    </location>
</feature>
<feature type="compositionally biased region" description="Basic and acidic residues" evidence="1">
    <location>
        <begin position="1172"/>
        <end position="1183"/>
    </location>
</feature>
<organism evidence="2 3">
    <name type="scientific">Trichoderma cornu-damae</name>
    <dbReference type="NCBI Taxonomy" id="654480"/>
    <lineage>
        <taxon>Eukaryota</taxon>
        <taxon>Fungi</taxon>
        <taxon>Dikarya</taxon>
        <taxon>Ascomycota</taxon>
        <taxon>Pezizomycotina</taxon>
        <taxon>Sordariomycetes</taxon>
        <taxon>Hypocreomycetidae</taxon>
        <taxon>Hypocreales</taxon>
        <taxon>Hypocreaceae</taxon>
        <taxon>Trichoderma</taxon>
    </lineage>
</organism>
<feature type="compositionally biased region" description="Polar residues" evidence="1">
    <location>
        <begin position="615"/>
        <end position="644"/>
    </location>
</feature>
<evidence type="ECO:0000313" key="2">
    <source>
        <dbReference type="EMBL" id="KAH6603774.1"/>
    </source>
</evidence>
<feature type="compositionally biased region" description="Low complexity" evidence="1">
    <location>
        <begin position="336"/>
        <end position="351"/>
    </location>
</feature>
<comment type="caution">
    <text evidence="2">The sequence shown here is derived from an EMBL/GenBank/DDBJ whole genome shotgun (WGS) entry which is preliminary data.</text>
</comment>
<dbReference type="AlphaFoldDB" id="A0A9P8TU60"/>
<feature type="region of interest" description="Disordered" evidence="1">
    <location>
        <begin position="834"/>
        <end position="859"/>
    </location>
</feature>